<feature type="region of interest" description="Disordered" evidence="1">
    <location>
        <begin position="1"/>
        <end position="50"/>
    </location>
</feature>
<accession>A0A8H3BVF1</accession>
<feature type="transmembrane region" description="Helical" evidence="2">
    <location>
        <begin position="120"/>
        <end position="140"/>
    </location>
</feature>
<feature type="transmembrane region" description="Helical" evidence="2">
    <location>
        <begin position="280"/>
        <end position="300"/>
    </location>
</feature>
<comment type="caution">
    <text evidence="3">The sequence shown here is derived from an EMBL/GenBank/DDBJ whole genome shotgun (WGS) entry which is preliminary data.</text>
</comment>
<evidence type="ECO:0000256" key="1">
    <source>
        <dbReference type="SAM" id="MobiDB-lite"/>
    </source>
</evidence>
<reference evidence="3" key="1">
    <citation type="submission" date="2021-01" db="EMBL/GenBank/DDBJ databases">
        <authorList>
            <person name="Kaushik A."/>
        </authorList>
    </citation>
    <scope>NUCLEOTIDE SEQUENCE</scope>
    <source>
        <strain evidence="3">AG1-1A</strain>
    </source>
</reference>
<feature type="region of interest" description="Disordered" evidence="1">
    <location>
        <begin position="416"/>
        <end position="471"/>
    </location>
</feature>
<organism evidence="3 4">
    <name type="scientific">Rhizoctonia solani</name>
    <dbReference type="NCBI Taxonomy" id="456999"/>
    <lineage>
        <taxon>Eukaryota</taxon>
        <taxon>Fungi</taxon>
        <taxon>Dikarya</taxon>
        <taxon>Basidiomycota</taxon>
        <taxon>Agaricomycotina</taxon>
        <taxon>Agaricomycetes</taxon>
        <taxon>Cantharellales</taxon>
        <taxon>Ceratobasidiaceae</taxon>
        <taxon>Rhizoctonia</taxon>
    </lineage>
</organism>
<feature type="transmembrane region" description="Helical" evidence="2">
    <location>
        <begin position="340"/>
        <end position="365"/>
    </location>
</feature>
<evidence type="ECO:0000313" key="3">
    <source>
        <dbReference type="EMBL" id="CAE6465150.1"/>
    </source>
</evidence>
<dbReference type="EMBL" id="CAJMWR010003645">
    <property type="protein sequence ID" value="CAE6465150.1"/>
    <property type="molecule type" value="Genomic_DNA"/>
</dbReference>
<keyword evidence="2" id="KW-0472">Membrane</keyword>
<feature type="compositionally biased region" description="Low complexity" evidence="1">
    <location>
        <begin position="1"/>
        <end position="33"/>
    </location>
</feature>
<name>A0A8H3BVF1_9AGAM</name>
<sequence length="471" mass="51682">MSPYSTSSAASSQTAVAESQAQLLEHSGSALKASKSHKKSKTPQEWSPELRQAVAHDIDDFFGGPEPVKVKKPKPAVPKAPRADRGHSASNSLGTALPPSYELPSHLAPVSKPRTIARSFFLYGFIFPPFWVIGACILWSKLRPDPEPTIEPLPKEIEAGYGRAPSEAYKRAEYKLLRHTELVWARRCLIAAITFVLVVIVIIIAIPLLNVGIYTVIAEQFIMGVVVGTLSIATPFIVGASVPGFAPWVLAIVCYVVAGIQLFGFIGVFKEKAGLFHKYVMVNSVVVMGAFGVAAAFIAISGTRHNTATDRCQATFFSGNSTASASASSDTGEGRQVCDVFTWVILGLMAGLWVTLAFFQAYLLMVTRFYSQSQRADHKKYYSIYSQIDIPLNDRNNDNDAWNARPSTDSWHAGAAMGANEAQHRRQHSAAAYDEKYDSEPSYGVKRQDSDRSFAEPHRPIGNEQPYQYRQ</sequence>
<dbReference type="AlphaFoldDB" id="A0A8H3BVF1"/>
<keyword evidence="2" id="KW-1133">Transmembrane helix</keyword>
<feature type="transmembrane region" description="Helical" evidence="2">
    <location>
        <begin position="248"/>
        <end position="268"/>
    </location>
</feature>
<protein>
    <submittedName>
        <fullName evidence="3">Uncharacterized protein</fullName>
    </submittedName>
</protein>
<feature type="region of interest" description="Disordered" evidence="1">
    <location>
        <begin position="64"/>
        <end position="95"/>
    </location>
</feature>
<gene>
    <name evidence="3" type="ORF">RDB_LOCUS108619</name>
</gene>
<feature type="transmembrane region" description="Helical" evidence="2">
    <location>
        <begin position="184"/>
        <end position="209"/>
    </location>
</feature>
<feature type="transmembrane region" description="Helical" evidence="2">
    <location>
        <begin position="221"/>
        <end position="242"/>
    </location>
</feature>
<keyword evidence="2" id="KW-0812">Transmembrane</keyword>
<dbReference type="Proteomes" id="UP000663840">
    <property type="component" value="Unassembled WGS sequence"/>
</dbReference>
<feature type="compositionally biased region" description="Basic and acidic residues" evidence="1">
    <location>
        <begin position="446"/>
        <end position="461"/>
    </location>
</feature>
<evidence type="ECO:0000256" key="2">
    <source>
        <dbReference type="SAM" id="Phobius"/>
    </source>
</evidence>
<proteinExistence type="predicted"/>
<evidence type="ECO:0000313" key="4">
    <source>
        <dbReference type="Proteomes" id="UP000663840"/>
    </source>
</evidence>